<dbReference type="PANTHER" id="PTHR24148:SF64">
    <property type="entry name" value="HETEROKARYON INCOMPATIBILITY DOMAIN-CONTAINING PROTEIN"/>
    <property type="match status" value="1"/>
</dbReference>
<keyword evidence="2" id="KW-1133">Transmembrane helix</keyword>
<accession>A0A9P5XX82</accession>
<dbReference type="EMBL" id="MU150317">
    <property type="protein sequence ID" value="KAF9459407.1"/>
    <property type="molecule type" value="Genomic_DNA"/>
</dbReference>
<evidence type="ECO:0000313" key="4">
    <source>
        <dbReference type="EMBL" id="KAF9459407.1"/>
    </source>
</evidence>
<protein>
    <submittedName>
        <fullName evidence="4">Heterokaryon incompatibility protein-domain-containing protein</fullName>
    </submittedName>
</protein>
<gene>
    <name evidence="4" type="ORF">BDZ94DRAFT_1324827</name>
</gene>
<dbReference type="Pfam" id="PF06985">
    <property type="entry name" value="HET"/>
    <property type="match status" value="1"/>
</dbReference>
<feature type="domain" description="Heterokaryon incompatibility" evidence="3">
    <location>
        <begin position="304"/>
        <end position="444"/>
    </location>
</feature>
<evidence type="ECO:0000256" key="1">
    <source>
        <dbReference type="SAM" id="MobiDB-lite"/>
    </source>
</evidence>
<dbReference type="OrthoDB" id="5303367at2759"/>
<evidence type="ECO:0000259" key="3">
    <source>
        <dbReference type="Pfam" id="PF06985"/>
    </source>
</evidence>
<keyword evidence="2" id="KW-0472">Membrane</keyword>
<proteinExistence type="predicted"/>
<dbReference type="InterPro" id="IPR052895">
    <property type="entry name" value="HetReg/Transcr_Mod"/>
</dbReference>
<name>A0A9P5XX82_9AGAR</name>
<reference evidence="4" key="1">
    <citation type="submission" date="2020-11" db="EMBL/GenBank/DDBJ databases">
        <authorList>
            <consortium name="DOE Joint Genome Institute"/>
            <person name="Ahrendt S."/>
            <person name="Riley R."/>
            <person name="Andreopoulos W."/>
            <person name="Labutti K."/>
            <person name="Pangilinan J."/>
            <person name="Ruiz-Duenas F.J."/>
            <person name="Barrasa J.M."/>
            <person name="Sanchez-Garcia M."/>
            <person name="Camarero S."/>
            <person name="Miyauchi S."/>
            <person name="Serrano A."/>
            <person name="Linde D."/>
            <person name="Babiker R."/>
            <person name="Drula E."/>
            <person name="Ayuso-Fernandez I."/>
            <person name="Pacheco R."/>
            <person name="Padilla G."/>
            <person name="Ferreira P."/>
            <person name="Barriuso J."/>
            <person name="Kellner H."/>
            <person name="Castanera R."/>
            <person name="Alfaro M."/>
            <person name="Ramirez L."/>
            <person name="Pisabarro A.G."/>
            <person name="Kuo A."/>
            <person name="Tritt A."/>
            <person name="Lipzen A."/>
            <person name="He G."/>
            <person name="Yan M."/>
            <person name="Ng V."/>
            <person name="Cullen D."/>
            <person name="Martin F."/>
            <person name="Rosso M.-N."/>
            <person name="Henrissat B."/>
            <person name="Hibbett D."/>
            <person name="Martinez A.T."/>
            <person name="Grigoriev I.V."/>
        </authorList>
    </citation>
    <scope>NUCLEOTIDE SEQUENCE</scope>
    <source>
        <strain evidence="4">CBS 247.69</strain>
    </source>
</reference>
<feature type="transmembrane region" description="Helical" evidence="2">
    <location>
        <begin position="53"/>
        <end position="75"/>
    </location>
</feature>
<feature type="transmembrane region" description="Helical" evidence="2">
    <location>
        <begin position="12"/>
        <end position="32"/>
    </location>
</feature>
<evidence type="ECO:0000313" key="5">
    <source>
        <dbReference type="Proteomes" id="UP000807353"/>
    </source>
</evidence>
<feature type="transmembrane region" description="Helical" evidence="2">
    <location>
        <begin position="124"/>
        <end position="146"/>
    </location>
</feature>
<dbReference type="AlphaFoldDB" id="A0A9P5XX82"/>
<keyword evidence="2" id="KW-0812">Transmembrane</keyword>
<feature type="transmembrane region" description="Helical" evidence="2">
    <location>
        <begin position="87"/>
        <end position="112"/>
    </location>
</feature>
<keyword evidence="5" id="KW-1185">Reference proteome</keyword>
<comment type="caution">
    <text evidence="4">The sequence shown here is derived from an EMBL/GenBank/DDBJ whole genome shotgun (WGS) entry which is preliminary data.</text>
</comment>
<dbReference type="InterPro" id="IPR010730">
    <property type="entry name" value="HET"/>
</dbReference>
<feature type="region of interest" description="Disordered" evidence="1">
    <location>
        <begin position="181"/>
        <end position="210"/>
    </location>
</feature>
<sequence>MSSLHPLRIALYSALAIFSIILLGLTAARIDYTGNRRFSDPIRSSARHYYDPVVVELLVTSIFSFLWSLPLIYLLHSRKGRGVASSYAFEFLGLFVLWVMYLIGTAIATHYWHGLGFCWGFNQCRILTAIVAWGWINWAVTTFLLLTSCAGQQSSHAGYRDPLHGGGTTAAAAGAGGVAGATAAPETRSAQTGNAPVSMGGNPPNDTTGNMAPDTAAPQYPGHTGTAAMRLDGGTPYRCEVYSQTVAEIRQNRSFPFYKPWWENLKNIDEHTRQPGSGTYARPRTLVHNGILVDAIHEYPDLPYIAVSYTWHPEPEWTIFDGRRVTQQAVHIIERLSAHTPLAIWIDAICIHQSDRAEKEEELPKMTDIYRGAAVVVSLLPEVDPEICGVVRQSIAVMHSKAYGALKEAGDMHGGFIFATAKENPALQRLFGSRWWTRAWTFQEAVVNPNTFLLGEKDDTLPMHGVLAIAGAIHQKAASVAGIQDTVLGQQATFWHSVATLVIASQRSLLLSEAMAAVWRRQSKERHDLVYALLGVCLLSHTVKPDYGLPFHDVLRQMLNAAGSAGDYSWMTWCAEMYHRQNQDGAQSAGMTLVPTPELVYSVPFTGISRWTSAHIPSNLSELGGAESGVMVPFKSTGVVRSVSSPLTLSKTVETLLGRGYTRGDIWDMLFGIRVGLARDISVAVGSTPDPEASDANAAPLLNYAVMLINGTATWGKDTSDMAGERPFTKGITLINYGAMAATAWKRWGSTGQLVIAETQGGVAVFLADCGLLRESEGARIHELPIQCDSHVNRKFVFVALKSSRFSVSATGILVPPKRAAGMGAWQLRKIG</sequence>
<dbReference type="Proteomes" id="UP000807353">
    <property type="component" value="Unassembled WGS sequence"/>
</dbReference>
<organism evidence="4 5">
    <name type="scientific">Collybia nuda</name>
    <dbReference type="NCBI Taxonomy" id="64659"/>
    <lineage>
        <taxon>Eukaryota</taxon>
        <taxon>Fungi</taxon>
        <taxon>Dikarya</taxon>
        <taxon>Basidiomycota</taxon>
        <taxon>Agaricomycotina</taxon>
        <taxon>Agaricomycetes</taxon>
        <taxon>Agaricomycetidae</taxon>
        <taxon>Agaricales</taxon>
        <taxon>Tricholomatineae</taxon>
        <taxon>Clitocybaceae</taxon>
        <taxon>Collybia</taxon>
    </lineage>
</organism>
<evidence type="ECO:0000256" key="2">
    <source>
        <dbReference type="SAM" id="Phobius"/>
    </source>
</evidence>
<dbReference type="PANTHER" id="PTHR24148">
    <property type="entry name" value="ANKYRIN REPEAT DOMAIN-CONTAINING PROTEIN 39 HOMOLOG-RELATED"/>
    <property type="match status" value="1"/>
</dbReference>